<proteinExistence type="inferred from homology"/>
<evidence type="ECO:0000313" key="7">
    <source>
        <dbReference type="EMBL" id="CAD9212143.1"/>
    </source>
</evidence>
<reference evidence="7" key="1">
    <citation type="submission" date="2021-01" db="EMBL/GenBank/DDBJ databases">
        <authorList>
            <person name="Corre E."/>
            <person name="Pelletier E."/>
            <person name="Niang G."/>
            <person name="Scheremetjew M."/>
            <person name="Finn R."/>
            <person name="Kale V."/>
            <person name="Holt S."/>
            <person name="Cochrane G."/>
            <person name="Meng A."/>
            <person name="Brown T."/>
            <person name="Cohen L."/>
        </authorList>
    </citation>
    <scope>NUCLEOTIDE SEQUENCE</scope>
    <source>
        <strain evidence="7">PLY429</strain>
    </source>
</reference>
<comment type="function">
    <text evidence="6">Small GTPase required for proper nuclear import of RNA polymerase II and III (RNAPII and RNAPIII). May act at an RNAP assembly step prior to nuclear import.</text>
</comment>
<dbReference type="CDD" id="cd17872">
    <property type="entry name" value="GPN3"/>
    <property type="match status" value="1"/>
</dbReference>
<dbReference type="Gene3D" id="3.40.50.300">
    <property type="entry name" value="P-loop containing nucleotide triphosphate hydrolases"/>
    <property type="match status" value="1"/>
</dbReference>
<accession>A0A7S1T0B0</accession>
<dbReference type="FunFam" id="3.40.50.300:FF:000552">
    <property type="entry name" value="GPN-loop GTPase 3"/>
    <property type="match status" value="1"/>
</dbReference>
<comment type="subunit">
    <text evidence="6">Binds to RNA polymerase II (RNAPII).</text>
</comment>
<name>A0A7S1T0B0_9CHLO</name>
<evidence type="ECO:0000256" key="1">
    <source>
        <dbReference type="ARBA" id="ARBA00005290"/>
    </source>
</evidence>
<evidence type="ECO:0000256" key="6">
    <source>
        <dbReference type="RuleBase" id="RU365059"/>
    </source>
</evidence>
<sequence>MGKHAQIVIGPAGCGKSTYCHTIKSHCDTIGRAVHVVNLDPAAEHFEYPVSFDVRDLVTVEDAMEELNLGPNGGLMYCMEFLEENLEDWLAEELDAYGEEDYLIFDCPGQIELYSHMSMFKNFVKYLQNQAWSVCCVYMIDAQFVTDVPKFIAGTFQALAAMVHLETPHINVLTKMDLMKDSPEVERFLIPDANDLMYLLGESTGPRFRRLNDAVASVVDDISLVSYVPLDINDEESVADALLHIDMAFQYGEDNEVKIKDFDPEDEEDDDE</sequence>
<dbReference type="EMBL" id="HBGG01027886">
    <property type="protein sequence ID" value="CAD9212143.1"/>
    <property type="molecule type" value="Transcribed_RNA"/>
</dbReference>
<dbReference type="SUPFAM" id="SSF52540">
    <property type="entry name" value="P-loop containing nucleoside triphosphate hydrolases"/>
    <property type="match status" value="1"/>
</dbReference>
<dbReference type="AlphaFoldDB" id="A0A7S1T0B0"/>
<dbReference type="InterPro" id="IPR004130">
    <property type="entry name" value="Gpn"/>
</dbReference>
<keyword evidence="3 6" id="KW-0547">Nucleotide-binding</keyword>
<gene>
    <name evidence="7" type="ORF">TCHU04912_LOCUS14382</name>
</gene>
<evidence type="ECO:0000256" key="5">
    <source>
        <dbReference type="ARBA" id="ARBA00023134"/>
    </source>
</evidence>
<dbReference type="GO" id="GO:0005525">
    <property type="term" value="F:GTP binding"/>
    <property type="evidence" value="ECO:0007669"/>
    <property type="project" value="UniProtKB-KW"/>
</dbReference>
<evidence type="ECO:0000256" key="2">
    <source>
        <dbReference type="ARBA" id="ARBA00014587"/>
    </source>
</evidence>
<keyword evidence="4 6" id="KW-0378">Hydrolase</keyword>
<dbReference type="Pfam" id="PF03029">
    <property type="entry name" value="ATP_bind_1"/>
    <property type="match status" value="1"/>
</dbReference>
<dbReference type="PANTHER" id="PTHR21231">
    <property type="entry name" value="XPA-BINDING PROTEIN 1-RELATED"/>
    <property type="match status" value="1"/>
</dbReference>
<evidence type="ECO:0000256" key="3">
    <source>
        <dbReference type="ARBA" id="ARBA00022741"/>
    </source>
</evidence>
<dbReference type="InterPro" id="IPR030228">
    <property type="entry name" value="Gpn3"/>
</dbReference>
<dbReference type="PANTHER" id="PTHR21231:SF7">
    <property type="entry name" value="GPN-LOOP GTPASE 3"/>
    <property type="match status" value="1"/>
</dbReference>
<dbReference type="GO" id="GO:0003924">
    <property type="term" value="F:GTPase activity"/>
    <property type="evidence" value="ECO:0007669"/>
    <property type="project" value="TreeGrafter"/>
</dbReference>
<evidence type="ECO:0000256" key="4">
    <source>
        <dbReference type="ARBA" id="ARBA00022801"/>
    </source>
</evidence>
<dbReference type="InterPro" id="IPR027417">
    <property type="entry name" value="P-loop_NTPase"/>
</dbReference>
<protein>
    <recommendedName>
        <fullName evidence="2 6">GPN-loop GTPase 3</fullName>
    </recommendedName>
</protein>
<comment type="similarity">
    <text evidence="1 6">Belongs to the GPN-loop GTPase family.</text>
</comment>
<keyword evidence="5 6" id="KW-0342">GTP-binding</keyword>
<organism evidence="7">
    <name type="scientific">Tetraselmis chuii</name>
    <dbReference type="NCBI Taxonomy" id="63592"/>
    <lineage>
        <taxon>Eukaryota</taxon>
        <taxon>Viridiplantae</taxon>
        <taxon>Chlorophyta</taxon>
        <taxon>core chlorophytes</taxon>
        <taxon>Chlorodendrophyceae</taxon>
        <taxon>Chlorodendrales</taxon>
        <taxon>Chlorodendraceae</taxon>
        <taxon>Tetraselmis</taxon>
    </lineage>
</organism>